<evidence type="ECO:0000313" key="6">
    <source>
        <dbReference type="Proteomes" id="UP000823910"/>
    </source>
</evidence>
<dbReference type="GO" id="GO:0000166">
    <property type="term" value="F:nucleotide binding"/>
    <property type="evidence" value="ECO:0007669"/>
    <property type="project" value="InterPro"/>
</dbReference>
<proteinExistence type="inferred from homology"/>
<dbReference type="InterPro" id="IPR036291">
    <property type="entry name" value="NAD(P)-bd_dom_sf"/>
</dbReference>
<dbReference type="InterPro" id="IPR055170">
    <property type="entry name" value="GFO_IDH_MocA-like_dom"/>
</dbReference>
<dbReference type="Gene3D" id="3.30.360.10">
    <property type="entry name" value="Dihydrodipicolinate Reductase, domain 2"/>
    <property type="match status" value="1"/>
</dbReference>
<accession>A0A9D2MYG5</accession>
<dbReference type="PANTHER" id="PTHR22604">
    <property type="entry name" value="OXIDOREDUCTASES"/>
    <property type="match status" value="1"/>
</dbReference>
<dbReference type="Pfam" id="PF01408">
    <property type="entry name" value="GFO_IDH_MocA"/>
    <property type="match status" value="1"/>
</dbReference>
<dbReference type="Proteomes" id="UP000823910">
    <property type="component" value="Unassembled WGS sequence"/>
</dbReference>
<dbReference type="PANTHER" id="PTHR22604:SF105">
    <property type="entry name" value="TRANS-1,2-DIHYDROBENZENE-1,2-DIOL DEHYDROGENASE"/>
    <property type="match status" value="1"/>
</dbReference>
<reference evidence="5" key="1">
    <citation type="journal article" date="2021" name="PeerJ">
        <title>Extensive microbial diversity within the chicken gut microbiome revealed by metagenomics and culture.</title>
        <authorList>
            <person name="Gilroy R."/>
            <person name="Ravi A."/>
            <person name="Getino M."/>
            <person name="Pursley I."/>
            <person name="Horton D.L."/>
            <person name="Alikhan N.F."/>
            <person name="Baker D."/>
            <person name="Gharbi K."/>
            <person name="Hall N."/>
            <person name="Watson M."/>
            <person name="Adriaenssens E.M."/>
            <person name="Foster-Nyarko E."/>
            <person name="Jarju S."/>
            <person name="Secka A."/>
            <person name="Antonio M."/>
            <person name="Oren A."/>
            <person name="Chaudhuri R.R."/>
            <person name="La Ragione R."/>
            <person name="Hildebrand F."/>
            <person name="Pallen M.J."/>
        </authorList>
    </citation>
    <scope>NUCLEOTIDE SEQUENCE</scope>
    <source>
        <strain evidence="5">CHK180-15479</strain>
    </source>
</reference>
<evidence type="ECO:0000256" key="2">
    <source>
        <dbReference type="ARBA" id="ARBA00023002"/>
    </source>
</evidence>
<evidence type="ECO:0000313" key="5">
    <source>
        <dbReference type="EMBL" id="HJC04789.1"/>
    </source>
</evidence>
<comment type="caution">
    <text evidence="5">The sequence shown here is derived from an EMBL/GenBank/DDBJ whole genome shotgun (WGS) entry which is preliminary data.</text>
</comment>
<dbReference type="EMBL" id="DWWT01000003">
    <property type="protein sequence ID" value="HJC04789.1"/>
    <property type="molecule type" value="Genomic_DNA"/>
</dbReference>
<dbReference type="SUPFAM" id="SSF55347">
    <property type="entry name" value="Glyceraldehyde-3-phosphate dehydrogenase-like, C-terminal domain"/>
    <property type="match status" value="1"/>
</dbReference>
<dbReference type="Pfam" id="PF22725">
    <property type="entry name" value="GFO_IDH_MocA_C3"/>
    <property type="match status" value="1"/>
</dbReference>
<feature type="domain" description="Gfo/Idh/MocA-like oxidoreductase N-terminal" evidence="3">
    <location>
        <begin position="7"/>
        <end position="122"/>
    </location>
</feature>
<dbReference type="InterPro" id="IPR000683">
    <property type="entry name" value="Gfo/Idh/MocA-like_OxRdtase_N"/>
</dbReference>
<keyword evidence="2" id="KW-0560">Oxidoreductase</keyword>
<feature type="domain" description="GFO/IDH/MocA-like oxidoreductase" evidence="4">
    <location>
        <begin position="134"/>
        <end position="249"/>
    </location>
</feature>
<dbReference type="GO" id="GO:0016491">
    <property type="term" value="F:oxidoreductase activity"/>
    <property type="evidence" value="ECO:0007669"/>
    <property type="project" value="UniProtKB-KW"/>
</dbReference>
<dbReference type="InterPro" id="IPR050984">
    <property type="entry name" value="Gfo/Idh/MocA_domain"/>
</dbReference>
<dbReference type="AlphaFoldDB" id="A0A9D2MYG5"/>
<name>A0A9D2MYG5_9FIRM</name>
<evidence type="ECO:0000259" key="3">
    <source>
        <dbReference type="Pfam" id="PF01408"/>
    </source>
</evidence>
<dbReference type="Gene3D" id="3.40.50.720">
    <property type="entry name" value="NAD(P)-binding Rossmann-like Domain"/>
    <property type="match status" value="1"/>
</dbReference>
<comment type="similarity">
    <text evidence="1">Belongs to the Gfo/Idh/MocA family.</text>
</comment>
<sequence>MEKKRTLNWAVLGTGGIAHSMGRAWAAGGGSLYGAANRTRSRAEAFAEEFGVKKVYDSCDDLFADPAVDVVYIATPHNTHFPYIMKALESGKHVLAEKAITLNSGELAQAEALAARKGLVLAEAMTIWHMPLYKKLWPMVERGDFGKVQMITVNFGAPKPYDMSNRFFSRNLAGGALLDLGVYALSFARSFMSSQPDKVDSQMRFAPGGTDEQETILLMNREGESASLAVSLRAELPRTAVVSCEKAYIEIPDYTRPVRAFVMNSQTGERKEIREGERELALWYEKEDMERAILEGDAGEMRAPLTRDVMEIMTRLREDWGMRYPEEE</sequence>
<evidence type="ECO:0000256" key="1">
    <source>
        <dbReference type="ARBA" id="ARBA00010928"/>
    </source>
</evidence>
<organism evidence="5 6">
    <name type="scientific">Candidatus Enterocloster excrementipullorum</name>
    <dbReference type="NCBI Taxonomy" id="2838559"/>
    <lineage>
        <taxon>Bacteria</taxon>
        <taxon>Bacillati</taxon>
        <taxon>Bacillota</taxon>
        <taxon>Clostridia</taxon>
        <taxon>Lachnospirales</taxon>
        <taxon>Lachnospiraceae</taxon>
        <taxon>Enterocloster</taxon>
    </lineage>
</organism>
<dbReference type="SUPFAM" id="SSF51735">
    <property type="entry name" value="NAD(P)-binding Rossmann-fold domains"/>
    <property type="match status" value="1"/>
</dbReference>
<reference evidence="5" key="2">
    <citation type="submission" date="2021-04" db="EMBL/GenBank/DDBJ databases">
        <authorList>
            <person name="Gilroy R."/>
        </authorList>
    </citation>
    <scope>NUCLEOTIDE SEQUENCE</scope>
    <source>
        <strain evidence="5">CHK180-15479</strain>
    </source>
</reference>
<evidence type="ECO:0000259" key="4">
    <source>
        <dbReference type="Pfam" id="PF22725"/>
    </source>
</evidence>
<gene>
    <name evidence="5" type="ORF">H9704_01290</name>
</gene>
<protein>
    <submittedName>
        <fullName evidence="5">Gfo/Idh/MocA family oxidoreductase</fullName>
    </submittedName>
</protein>